<dbReference type="OrthoDB" id="5413827at2759"/>
<dbReference type="EMBL" id="MU007113">
    <property type="protein sequence ID" value="KAF2420136.1"/>
    <property type="molecule type" value="Genomic_DNA"/>
</dbReference>
<dbReference type="AlphaFoldDB" id="A0A9P4NG40"/>
<reference evidence="2" key="1">
    <citation type="journal article" date="2020" name="Stud. Mycol.">
        <title>101 Dothideomycetes genomes: a test case for predicting lifestyles and emergence of pathogens.</title>
        <authorList>
            <person name="Haridas S."/>
            <person name="Albert R."/>
            <person name="Binder M."/>
            <person name="Bloem J."/>
            <person name="Labutti K."/>
            <person name="Salamov A."/>
            <person name="Andreopoulos B."/>
            <person name="Baker S."/>
            <person name="Barry K."/>
            <person name="Bills G."/>
            <person name="Bluhm B."/>
            <person name="Cannon C."/>
            <person name="Castanera R."/>
            <person name="Culley D."/>
            <person name="Daum C."/>
            <person name="Ezra D."/>
            <person name="Gonzalez J."/>
            <person name="Henrissat B."/>
            <person name="Kuo A."/>
            <person name="Liang C."/>
            <person name="Lipzen A."/>
            <person name="Lutzoni F."/>
            <person name="Magnuson J."/>
            <person name="Mondo S."/>
            <person name="Nolan M."/>
            <person name="Ohm R."/>
            <person name="Pangilinan J."/>
            <person name="Park H.-J."/>
            <person name="Ramirez L."/>
            <person name="Alfaro M."/>
            <person name="Sun H."/>
            <person name="Tritt A."/>
            <person name="Yoshinaga Y."/>
            <person name="Zwiers L.-H."/>
            <person name="Turgeon B."/>
            <person name="Goodwin S."/>
            <person name="Spatafora J."/>
            <person name="Crous P."/>
            <person name="Grigoriev I."/>
        </authorList>
    </citation>
    <scope>NUCLEOTIDE SEQUENCE</scope>
    <source>
        <strain evidence="2">CBS 130266</strain>
    </source>
</reference>
<sequence length="351" mass="40599">MGPAHNLRSRDSPLTALRKRSSLTNPGDAEHAARTKHAKRAKQPNPDVDRHAVSEDGVSDGITTELNTSANEDVPYIFPKQILLNLNNVSTANQATTTQNATHRFFQLPHEIRDTIYKLVVGDRRIPFFHPQLEDLNMLGTCPQIYHETCFLSFTSNTFFGNDAHLRYLQSTLFPAQARQDGQFNWHWPSLIPASFTGAQHLNLLVNLDFRHVRYYNRNDTDRCAVARSYFQKFGEVEMERNKPIVYWCNSTSMLPWAWTAEEKSDLATWIKEDILKTWDEDEFQNEEIARRAVGVNKIKTKLGSLEHKQVLSKQATIEHLDVVEKLQKRILAAEQREERIMSTRKRQKQK</sequence>
<dbReference type="InterPro" id="IPR038883">
    <property type="entry name" value="AN11006-like"/>
</dbReference>
<evidence type="ECO:0000256" key="1">
    <source>
        <dbReference type="SAM" id="MobiDB-lite"/>
    </source>
</evidence>
<evidence type="ECO:0000313" key="3">
    <source>
        <dbReference type="Proteomes" id="UP000800235"/>
    </source>
</evidence>
<gene>
    <name evidence="2" type="ORF">EJ08DRAFT_702612</name>
</gene>
<proteinExistence type="predicted"/>
<comment type="caution">
    <text evidence="2">The sequence shown here is derived from an EMBL/GenBank/DDBJ whole genome shotgun (WGS) entry which is preliminary data.</text>
</comment>
<evidence type="ECO:0000313" key="2">
    <source>
        <dbReference type="EMBL" id="KAF2420136.1"/>
    </source>
</evidence>
<organism evidence="2 3">
    <name type="scientific">Tothia fuscella</name>
    <dbReference type="NCBI Taxonomy" id="1048955"/>
    <lineage>
        <taxon>Eukaryota</taxon>
        <taxon>Fungi</taxon>
        <taxon>Dikarya</taxon>
        <taxon>Ascomycota</taxon>
        <taxon>Pezizomycotina</taxon>
        <taxon>Dothideomycetes</taxon>
        <taxon>Pleosporomycetidae</taxon>
        <taxon>Venturiales</taxon>
        <taxon>Cylindrosympodiaceae</taxon>
        <taxon>Tothia</taxon>
    </lineage>
</organism>
<dbReference type="PANTHER" id="PTHR42085:SF4">
    <property type="entry name" value="F-BOX DOMAIN-CONTAINING PROTEIN"/>
    <property type="match status" value="1"/>
</dbReference>
<feature type="region of interest" description="Disordered" evidence="1">
    <location>
        <begin position="1"/>
        <end position="63"/>
    </location>
</feature>
<accession>A0A9P4NG40</accession>
<dbReference type="Proteomes" id="UP000800235">
    <property type="component" value="Unassembled WGS sequence"/>
</dbReference>
<keyword evidence="3" id="KW-1185">Reference proteome</keyword>
<dbReference type="PANTHER" id="PTHR42085">
    <property type="entry name" value="F-BOX DOMAIN-CONTAINING PROTEIN"/>
    <property type="match status" value="1"/>
</dbReference>
<name>A0A9P4NG40_9PEZI</name>
<protein>
    <submittedName>
        <fullName evidence="2">Uncharacterized protein</fullName>
    </submittedName>
</protein>